<comment type="function">
    <text evidence="1">Has antiviral activities.</text>
</comment>
<keyword evidence="8" id="KW-1015">Disulfide bond</keyword>
<keyword evidence="7 9" id="KW-0051">Antiviral defense</keyword>
<evidence type="ECO:0000256" key="7">
    <source>
        <dbReference type="ARBA" id="ARBA00023118"/>
    </source>
</evidence>
<evidence type="ECO:0000256" key="9">
    <source>
        <dbReference type="RuleBase" id="RU000436"/>
    </source>
</evidence>
<dbReference type="PROSITE" id="PS51257">
    <property type="entry name" value="PROKAR_LIPOPROTEIN"/>
    <property type="match status" value="1"/>
</dbReference>
<evidence type="ECO:0000256" key="3">
    <source>
        <dbReference type="ARBA" id="ARBA00011033"/>
    </source>
</evidence>
<dbReference type="InterPro" id="IPR009079">
    <property type="entry name" value="4_helix_cytokine-like_core"/>
</dbReference>
<feature type="signal peptide" evidence="10">
    <location>
        <begin position="1"/>
        <end position="31"/>
    </location>
</feature>
<dbReference type="GO" id="GO:0051607">
    <property type="term" value="P:defense response to virus"/>
    <property type="evidence" value="ECO:0007669"/>
    <property type="project" value="UniProtKB-KW"/>
</dbReference>
<evidence type="ECO:0000313" key="12">
    <source>
        <dbReference type="Proteomes" id="UP000694412"/>
    </source>
</evidence>
<dbReference type="InterPro" id="IPR000471">
    <property type="entry name" value="Interferon_alpha/beta/delta"/>
</dbReference>
<keyword evidence="6 10" id="KW-0732">Signal</keyword>
<evidence type="ECO:0000256" key="10">
    <source>
        <dbReference type="SAM" id="SignalP"/>
    </source>
</evidence>
<reference evidence="11" key="2">
    <citation type="submission" date="2025-08" db="UniProtKB">
        <authorList>
            <consortium name="Ensembl"/>
        </authorList>
    </citation>
    <scope>IDENTIFICATION</scope>
</reference>
<reference evidence="11" key="1">
    <citation type="submission" date="2015-11" db="EMBL/GenBank/DDBJ databases">
        <authorList>
            <consortium name="International Coturnix japonica Genome Analysis Consortium"/>
            <person name="Warren W."/>
            <person name="Burt D.W."/>
            <person name="Antin P.B."/>
            <person name="Lanford R."/>
            <person name="Gros J."/>
            <person name="Wilson R.K."/>
        </authorList>
    </citation>
    <scope>NUCLEOTIDE SEQUENCE [LARGE SCALE GENOMIC DNA]</scope>
</reference>
<dbReference type="GO" id="GO:0005125">
    <property type="term" value="F:cytokine activity"/>
    <property type="evidence" value="ECO:0007669"/>
    <property type="project" value="UniProtKB-KW"/>
</dbReference>
<dbReference type="AlphaFoldDB" id="A0A8C2SYY4"/>
<sequence length="207" mass="23885">MQHLIKLPQTPGRHSILLLLLFLPASTIASACSHLRPQDATFSRDSLQLLKNAAPPPPQPCPQENVPLPFPETLLESKDKKQAAITTLLILQHLFNLLSSPRTPAHWIDHAHHSLLNKIQHYTHHIEKCFADQSVRSQRRRPRNSHLSINKYFKSIHSFLQHNNYNACTWDHVRLQAQDCFRHLDTLIRQMKSQAPLTTHSKRLNTQ</sequence>
<dbReference type="GeneTree" id="ENSGT01000000214430"/>
<evidence type="ECO:0000256" key="4">
    <source>
        <dbReference type="ARBA" id="ARBA00022514"/>
    </source>
</evidence>
<comment type="similarity">
    <text evidence="3 9">Belongs to the alpha/beta interferon family.</text>
</comment>
<keyword evidence="5" id="KW-0964">Secreted</keyword>
<dbReference type="Ensembl" id="ENSCJPT00005009423.1">
    <property type="protein sequence ID" value="ENSCJPP00005005906.1"/>
    <property type="gene ID" value="ENSCJPG00005005579.1"/>
</dbReference>
<proteinExistence type="inferred from homology"/>
<dbReference type="GO" id="GO:0005615">
    <property type="term" value="C:extracellular space"/>
    <property type="evidence" value="ECO:0007669"/>
    <property type="project" value="UniProtKB-KW"/>
</dbReference>
<dbReference type="GO" id="GO:0005126">
    <property type="term" value="F:cytokine receptor binding"/>
    <property type="evidence" value="ECO:0007669"/>
    <property type="project" value="InterPro"/>
</dbReference>
<dbReference type="GO" id="GO:0006955">
    <property type="term" value="P:immune response"/>
    <property type="evidence" value="ECO:0007669"/>
    <property type="project" value="UniProtKB-ARBA"/>
</dbReference>
<keyword evidence="12" id="KW-1185">Reference proteome</keyword>
<evidence type="ECO:0000256" key="1">
    <source>
        <dbReference type="ARBA" id="ARBA00002718"/>
    </source>
</evidence>
<dbReference type="Proteomes" id="UP000694412">
    <property type="component" value="Chromosome Z"/>
</dbReference>
<evidence type="ECO:0000256" key="8">
    <source>
        <dbReference type="ARBA" id="ARBA00023157"/>
    </source>
</evidence>
<dbReference type="SMART" id="SM00076">
    <property type="entry name" value="IFabd"/>
    <property type="match status" value="1"/>
</dbReference>
<dbReference type="PROSITE" id="PS00252">
    <property type="entry name" value="INTERFERON_A_B_D"/>
    <property type="match status" value="1"/>
</dbReference>
<organism evidence="11 12">
    <name type="scientific">Coturnix japonica</name>
    <name type="common">Japanese quail</name>
    <name type="synonym">Coturnix coturnix japonica</name>
    <dbReference type="NCBI Taxonomy" id="93934"/>
    <lineage>
        <taxon>Eukaryota</taxon>
        <taxon>Metazoa</taxon>
        <taxon>Chordata</taxon>
        <taxon>Craniata</taxon>
        <taxon>Vertebrata</taxon>
        <taxon>Euteleostomi</taxon>
        <taxon>Archelosauria</taxon>
        <taxon>Archosauria</taxon>
        <taxon>Dinosauria</taxon>
        <taxon>Saurischia</taxon>
        <taxon>Theropoda</taxon>
        <taxon>Coelurosauria</taxon>
        <taxon>Aves</taxon>
        <taxon>Neognathae</taxon>
        <taxon>Galloanserae</taxon>
        <taxon>Galliformes</taxon>
        <taxon>Phasianidae</taxon>
        <taxon>Perdicinae</taxon>
        <taxon>Coturnix</taxon>
    </lineage>
</organism>
<evidence type="ECO:0000256" key="2">
    <source>
        <dbReference type="ARBA" id="ARBA00004613"/>
    </source>
</evidence>
<name>A0A8C2SYY4_COTJA</name>
<evidence type="ECO:0000256" key="5">
    <source>
        <dbReference type="ARBA" id="ARBA00022525"/>
    </source>
</evidence>
<keyword evidence="4 9" id="KW-0202">Cytokine</keyword>
<dbReference type="Gene3D" id="1.20.1250.10">
    <property type="match status" value="1"/>
</dbReference>
<evidence type="ECO:0008006" key="13">
    <source>
        <dbReference type="Google" id="ProtNLM"/>
    </source>
</evidence>
<reference evidence="11" key="3">
    <citation type="submission" date="2025-09" db="UniProtKB">
        <authorList>
            <consortium name="Ensembl"/>
        </authorList>
    </citation>
    <scope>IDENTIFICATION</scope>
</reference>
<evidence type="ECO:0000313" key="11">
    <source>
        <dbReference type="Ensembl" id="ENSCJPP00005005906.1"/>
    </source>
</evidence>
<comment type="subcellular location">
    <subcellularLocation>
        <location evidence="2">Secreted</location>
    </subcellularLocation>
</comment>
<dbReference type="Pfam" id="PF00143">
    <property type="entry name" value="Interferon"/>
    <property type="match status" value="1"/>
</dbReference>
<dbReference type="PANTHER" id="PTHR11691:SF73">
    <property type="entry name" value="INTERFERON BETA"/>
    <property type="match status" value="1"/>
</dbReference>
<protein>
    <recommendedName>
        <fullName evidence="13">Interferon alpha</fullName>
    </recommendedName>
</protein>
<dbReference type="PANTHER" id="PTHR11691">
    <property type="entry name" value="TYPE I INTERFERON"/>
    <property type="match status" value="1"/>
</dbReference>
<dbReference type="SUPFAM" id="SSF47266">
    <property type="entry name" value="4-helical cytokines"/>
    <property type="match status" value="1"/>
</dbReference>
<evidence type="ECO:0000256" key="6">
    <source>
        <dbReference type="ARBA" id="ARBA00022729"/>
    </source>
</evidence>
<feature type="chain" id="PRO_5034234324" description="Interferon alpha" evidence="10">
    <location>
        <begin position="32"/>
        <end position="207"/>
    </location>
</feature>
<accession>A0A8C2SYY4</accession>